<dbReference type="InterPro" id="IPR001025">
    <property type="entry name" value="BAH_dom"/>
</dbReference>
<reference evidence="3 4" key="1">
    <citation type="journal article" date="2018" name="IMA Fungus">
        <title>IMA Genome-F 10: Nine draft genome sequences of Claviceps purpurea s.lat., including C. arundinis, C. humidiphila, and C. cf. spartinae, pseudomolecules for the pitch canker pathogen Fusarium circinatum, draft genome of Davidsoniella eucalypti, Grosmannia galeiformis, Quambalaria eucalypti, and Teratosphaeria destructans.</title>
        <authorList>
            <person name="Wingfield B.D."/>
            <person name="Liu M."/>
            <person name="Nguyen H.D."/>
            <person name="Lane F.A."/>
            <person name="Morgan S.W."/>
            <person name="De Vos L."/>
            <person name="Wilken P.M."/>
            <person name="Duong T.A."/>
            <person name="Aylward J."/>
            <person name="Coetzee M.P."/>
            <person name="Dadej K."/>
            <person name="De Beer Z.W."/>
            <person name="Findlay W."/>
            <person name="Havenga M."/>
            <person name="Kolarik M."/>
            <person name="Menzies J.G."/>
            <person name="Naidoo K."/>
            <person name="Pochopski O."/>
            <person name="Shoukouhi P."/>
            <person name="Santana Q.C."/>
            <person name="Seifert K.A."/>
            <person name="Soal N."/>
            <person name="Steenkamp E.T."/>
            <person name="Tatham C.T."/>
            <person name="van der Nest M.A."/>
            <person name="Wingfield M.J."/>
        </authorList>
    </citation>
    <scope>NUCLEOTIDE SEQUENCE [LARGE SCALE GENOMIC DNA]</scope>
    <source>
        <strain evidence="3">CMW44962</strain>
    </source>
</reference>
<dbReference type="PROSITE" id="PS51038">
    <property type="entry name" value="BAH"/>
    <property type="match status" value="1"/>
</dbReference>
<sequence length="398" mass="45049">MRTKTTSTPTPSHHHPRPLTSPENHTHSLTPPSTPHMQSPTQPPPLSEDETDRLRNVLDNGAAFQIITRPLSKKRKRGSDSFSTEDQMLDSRLNVQYQIKPAIWHRIKRYKKFSMSSESIPVNECVLVKHDDSLEPSPDENGELQVDVASQWKAKVLEIRALDPEHVYLRVAWMNRPEDLPEGRQPHHGTNELIPTNQLDIIDAMAVNGSIQVMWWKERDDKAEMPGKDEFFWRQTYDLVNTTNPSEAFSKLRHLCIDDAPQNPDEMIIQCKNPACEKWLHVTCIAEDALDRALQDMDGDEIQAKVKRKSIAGSGKKRGKNTPGDDQAGTLIAPVVTLRKHRVRVQVFVKNDISSQLVSGNITLDKGAEKTEIVITDESGERREPVRCLFEDCGAAID</sequence>
<evidence type="ECO:0000313" key="4">
    <source>
        <dbReference type="Proteomes" id="UP001138500"/>
    </source>
</evidence>
<dbReference type="GO" id="GO:0003682">
    <property type="term" value="F:chromatin binding"/>
    <property type="evidence" value="ECO:0007669"/>
    <property type="project" value="InterPro"/>
</dbReference>
<dbReference type="InterPro" id="IPR011011">
    <property type="entry name" value="Znf_FYVE_PHD"/>
</dbReference>
<feature type="domain" description="BAH" evidence="2">
    <location>
        <begin position="118"/>
        <end position="248"/>
    </location>
</feature>
<feature type="compositionally biased region" description="Low complexity" evidence="1">
    <location>
        <begin position="1"/>
        <end position="11"/>
    </location>
</feature>
<feature type="region of interest" description="Disordered" evidence="1">
    <location>
        <begin position="308"/>
        <end position="328"/>
    </location>
</feature>
<evidence type="ECO:0000259" key="2">
    <source>
        <dbReference type="PROSITE" id="PS51038"/>
    </source>
</evidence>
<dbReference type="EMBL" id="RIBY02001959">
    <property type="protein sequence ID" value="KAH9826738.1"/>
    <property type="molecule type" value="Genomic_DNA"/>
</dbReference>
<dbReference type="Gene3D" id="2.30.30.490">
    <property type="match status" value="1"/>
</dbReference>
<feature type="compositionally biased region" description="Basic residues" evidence="1">
    <location>
        <begin position="308"/>
        <end position="320"/>
    </location>
</feature>
<dbReference type="InterPro" id="IPR043151">
    <property type="entry name" value="BAH_sf"/>
</dbReference>
<feature type="compositionally biased region" description="Polar residues" evidence="1">
    <location>
        <begin position="27"/>
        <end position="40"/>
    </location>
</feature>
<dbReference type="Proteomes" id="UP001138500">
    <property type="component" value="Unassembled WGS sequence"/>
</dbReference>
<dbReference type="CDD" id="cd04370">
    <property type="entry name" value="BAH"/>
    <property type="match status" value="1"/>
</dbReference>
<dbReference type="PANTHER" id="PTHR46364">
    <property type="entry name" value="OS08G0421900 PROTEIN"/>
    <property type="match status" value="1"/>
</dbReference>
<evidence type="ECO:0000256" key="1">
    <source>
        <dbReference type="SAM" id="MobiDB-lite"/>
    </source>
</evidence>
<organism evidence="3 4">
    <name type="scientific">Teratosphaeria destructans</name>
    <dbReference type="NCBI Taxonomy" id="418781"/>
    <lineage>
        <taxon>Eukaryota</taxon>
        <taxon>Fungi</taxon>
        <taxon>Dikarya</taxon>
        <taxon>Ascomycota</taxon>
        <taxon>Pezizomycotina</taxon>
        <taxon>Dothideomycetes</taxon>
        <taxon>Dothideomycetidae</taxon>
        <taxon>Mycosphaerellales</taxon>
        <taxon>Teratosphaeriaceae</taxon>
        <taxon>Teratosphaeria</taxon>
    </lineage>
</organism>
<keyword evidence="4" id="KW-1185">Reference proteome</keyword>
<protein>
    <recommendedName>
        <fullName evidence="2">BAH domain-containing protein</fullName>
    </recommendedName>
</protein>
<gene>
    <name evidence="3" type="ORF">Tdes44962_MAKER09964</name>
</gene>
<dbReference type="OrthoDB" id="10259622at2759"/>
<dbReference type="SMART" id="SM00439">
    <property type="entry name" value="BAH"/>
    <property type="match status" value="1"/>
</dbReference>
<dbReference type="AlphaFoldDB" id="A0A9W7SR06"/>
<proteinExistence type="predicted"/>
<reference evidence="3 4" key="2">
    <citation type="journal article" date="2021" name="Curr. Genet.">
        <title>Genetic response to nitrogen starvation in the aggressive Eucalyptus foliar pathogen Teratosphaeria destructans.</title>
        <authorList>
            <person name="Havenga M."/>
            <person name="Wingfield B.D."/>
            <person name="Wingfield M.J."/>
            <person name="Dreyer L.L."/>
            <person name="Roets F."/>
            <person name="Aylward J."/>
        </authorList>
    </citation>
    <scope>NUCLEOTIDE SEQUENCE [LARGE SCALE GENOMIC DNA]</scope>
    <source>
        <strain evidence="3">CMW44962</strain>
    </source>
</reference>
<name>A0A9W7SR06_9PEZI</name>
<comment type="caution">
    <text evidence="3">The sequence shown here is derived from an EMBL/GenBank/DDBJ whole genome shotgun (WGS) entry which is preliminary data.</text>
</comment>
<feature type="region of interest" description="Disordered" evidence="1">
    <location>
        <begin position="1"/>
        <end position="51"/>
    </location>
</feature>
<evidence type="ECO:0000313" key="3">
    <source>
        <dbReference type="EMBL" id="KAH9826738.1"/>
    </source>
</evidence>
<accession>A0A9W7SR06</accession>
<dbReference type="SUPFAM" id="SSF57903">
    <property type="entry name" value="FYVE/PHD zinc finger"/>
    <property type="match status" value="1"/>
</dbReference>